<dbReference type="EMBL" id="JNGW01000066">
    <property type="protein sequence ID" value="KDR52376.1"/>
    <property type="molecule type" value="Genomic_DNA"/>
</dbReference>
<evidence type="ECO:0000313" key="2">
    <source>
        <dbReference type="Proteomes" id="UP000027442"/>
    </source>
</evidence>
<gene>
    <name evidence="1" type="ORF">HMPREF1991_01559</name>
</gene>
<dbReference type="PATRIC" id="fig|1122985.7.peg.1621"/>
<dbReference type="InterPro" id="IPR032675">
    <property type="entry name" value="LRR_dom_sf"/>
</dbReference>
<name>A0A069QRA2_HOYLO</name>
<accession>A0A069QRA2</accession>
<comment type="caution">
    <text evidence="1">The sequence shown here is derived from an EMBL/GenBank/DDBJ whole genome shotgun (WGS) entry which is preliminary data.</text>
</comment>
<dbReference type="Gene3D" id="3.80.10.10">
    <property type="entry name" value="Ribonuclease Inhibitor"/>
    <property type="match status" value="1"/>
</dbReference>
<dbReference type="AlphaFoldDB" id="A0A069QRA2"/>
<dbReference type="Proteomes" id="UP000027442">
    <property type="component" value="Unassembled WGS sequence"/>
</dbReference>
<evidence type="ECO:0000313" key="1">
    <source>
        <dbReference type="EMBL" id="KDR52376.1"/>
    </source>
</evidence>
<proteinExistence type="predicted"/>
<organism evidence="1 2">
    <name type="scientific">Hoylesella loescheii DSM 19665 = JCM 12249 = ATCC 15930</name>
    <dbReference type="NCBI Taxonomy" id="1122985"/>
    <lineage>
        <taxon>Bacteria</taxon>
        <taxon>Pseudomonadati</taxon>
        <taxon>Bacteroidota</taxon>
        <taxon>Bacteroidia</taxon>
        <taxon>Bacteroidales</taxon>
        <taxon>Prevotellaceae</taxon>
        <taxon>Hoylesella</taxon>
    </lineage>
</organism>
<sequence>MHRRIMMMRSDLDRLCVEGVNYSVQPNNEIWYTTIDNNKADAVAMLNNYGGDRDIKILEHVFENGLWKVKADRPIVYIPEHYIRFAPNIVSISIPNRVITLSAWSMGLERYPQGTPNLRTVILSSVPKLFNSQFQPFQCGDLDIYVPKEGLEEFTSLKIISKTPSNRVHEWGNPELQLNIVDPYARQTLERLYNGKMSMANVLRITVLNNTFNNSLQLRTFEELKYFTSVTSMYRTFYGCKNLTGTMTIPSSVMTVNGTTFYQTQLVGIEFLAQNFKWGHGMVWACPKLEWIKMHSKEVPQKITANDQYPFDFAINNNTWKLYVPDQSVDKYKADHNFKNLGERIRPMSEFNN</sequence>
<dbReference type="HOGENOM" id="CLU_784944_0_0_10"/>
<protein>
    <submittedName>
        <fullName evidence="1">Uncharacterized protein</fullName>
    </submittedName>
</protein>
<reference evidence="1 2" key="1">
    <citation type="submission" date="2013-08" db="EMBL/GenBank/DDBJ databases">
        <authorList>
            <person name="Weinstock G."/>
            <person name="Sodergren E."/>
            <person name="Wylie T."/>
            <person name="Fulton L."/>
            <person name="Fulton R."/>
            <person name="Fronick C."/>
            <person name="O'Laughlin M."/>
            <person name="Godfrey J."/>
            <person name="Miner T."/>
            <person name="Herter B."/>
            <person name="Appelbaum E."/>
            <person name="Cordes M."/>
            <person name="Lek S."/>
            <person name="Wollam A."/>
            <person name="Pepin K.H."/>
            <person name="Palsikar V.B."/>
            <person name="Mitreva M."/>
            <person name="Wilson R.K."/>
        </authorList>
    </citation>
    <scope>NUCLEOTIDE SEQUENCE [LARGE SCALE GENOMIC DNA]</scope>
    <source>
        <strain evidence="1 2">ATCC 15930</strain>
    </source>
</reference>
<dbReference type="InterPro" id="IPR026906">
    <property type="entry name" value="LRR_5"/>
</dbReference>
<dbReference type="Pfam" id="PF13306">
    <property type="entry name" value="LRR_5"/>
    <property type="match status" value="1"/>
</dbReference>
<keyword evidence="2" id="KW-1185">Reference proteome</keyword>